<proteinExistence type="predicted"/>
<feature type="compositionally biased region" description="Basic and acidic residues" evidence="1">
    <location>
        <begin position="53"/>
        <end position="63"/>
    </location>
</feature>
<evidence type="ECO:0000313" key="2">
    <source>
        <dbReference type="EMBL" id="TNN48652.1"/>
    </source>
</evidence>
<dbReference type="Proteomes" id="UP000314294">
    <property type="component" value="Unassembled WGS sequence"/>
</dbReference>
<name>A0A4Z2G7T9_9TELE</name>
<gene>
    <name evidence="2" type="ORF">EYF80_041145</name>
</gene>
<evidence type="ECO:0000256" key="1">
    <source>
        <dbReference type="SAM" id="MobiDB-lite"/>
    </source>
</evidence>
<dbReference type="AlphaFoldDB" id="A0A4Z2G7T9"/>
<keyword evidence="3" id="KW-1185">Reference proteome</keyword>
<evidence type="ECO:0000313" key="3">
    <source>
        <dbReference type="Proteomes" id="UP000314294"/>
    </source>
</evidence>
<protein>
    <submittedName>
        <fullName evidence="2">Uncharacterized protein</fullName>
    </submittedName>
</protein>
<dbReference type="EMBL" id="SRLO01000687">
    <property type="protein sequence ID" value="TNN48652.1"/>
    <property type="molecule type" value="Genomic_DNA"/>
</dbReference>
<sequence>MARQCVAPIVLMDKPPLLLRQFKAQRQPTDAKESGRHRTYNNNNNNNSGGGNKFERRENESAHRNHSITSFNNVKEGAVCFHLHQRER</sequence>
<accession>A0A4Z2G7T9</accession>
<feature type="region of interest" description="Disordered" evidence="1">
    <location>
        <begin position="25"/>
        <end position="71"/>
    </location>
</feature>
<comment type="caution">
    <text evidence="2">The sequence shown here is derived from an EMBL/GenBank/DDBJ whole genome shotgun (WGS) entry which is preliminary data.</text>
</comment>
<reference evidence="2 3" key="1">
    <citation type="submission" date="2019-03" db="EMBL/GenBank/DDBJ databases">
        <title>First draft genome of Liparis tanakae, snailfish: a comprehensive survey of snailfish specific genes.</title>
        <authorList>
            <person name="Kim W."/>
            <person name="Song I."/>
            <person name="Jeong J.-H."/>
            <person name="Kim D."/>
            <person name="Kim S."/>
            <person name="Ryu S."/>
            <person name="Song J.Y."/>
            <person name="Lee S.K."/>
        </authorList>
    </citation>
    <scope>NUCLEOTIDE SEQUENCE [LARGE SCALE GENOMIC DNA]</scope>
    <source>
        <tissue evidence="2">Muscle</tissue>
    </source>
</reference>
<organism evidence="2 3">
    <name type="scientific">Liparis tanakae</name>
    <name type="common">Tanaka's snailfish</name>
    <dbReference type="NCBI Taxonomy" id="230148"/>
    <lineage>
        <taxon>Eukaryota</taxon>
        <taxon>Metazoa</taxon>
        <taxon>Chordata</taxon>
        <taxon>Craniata</taxon>
        <taxon>Vertebrata</taxon>
        <taxon>Euteleostomi</taxon>
        <taxon>Actinopterygii</taxon>
        <taxon>Neopterygii</taxon>
        <taxon>Teleostei</taxon>
        <taxon>Neoteleostei</taxon>
        <taxon>Acanthomorphata</taxon>
        <taxon>Eupercaria</taxon>
        <taxon>Perciformes</taxon>
        <taxon>Cottioidei</taxon>
        <taxon>Cottales</taxon>
        <taxon>Liparidae</taxon>
        <taxon>Liparis</taxon>
    </lineage>
</organism>